<accession>A0A0G1RN37</accession>
<organism evidence="2 3">
    <name type="scientific">Candidatus Amesbacteria bacterium GW2011_GWA2_47_11b</name>
    <dbReference type="NCBI Taxonomy" id="1618358"/>
    <lineage>
        <taxon>Bacteria</taxon>
        <taxon>Candidatus Amesiibacteriota</taxon>
    </lineage>
</organism>
<dbReference type="InterPro" id="IPR001296">
    <property type="entry name" value="Glyco_trans_1"/>
</dbReference>
<dbReference type="GO" id="GO:0016757">
    <property type="term" value="F:glycosyltransferase activity"/>
    <property type="evidence" value="ECO:0007669"/>
    <property type="project" value="InterPro"/>
</dbReference>
<dbReference type="AlphaFoldDB" id="A0A0G1RN37"/>
<dbReference type="PANTHER" id="PTHR12526">
    <property type="entry name" value="GLYCOSYLTRANSFERASE"/>
    <property type="match status" value="1"/>
</dbReference>
<sequence>MKLLFYSPVDLCAGLGCERWHCDVTNSLKNKFGHQIKIITGNLGYKRWSETYLLSQLQSIPHERLNYPIVISSLIPTPGIFFKLLTEFRLADTVHFIHGFIGQDILMAILKILTRKRVVVGHHAPMFHFSAIHNLYMRCVSRYVLKIFDAHMALNCQDAKALLNWGIKNIHFIPSGVRVERFLSLPRKTHSHLNFLSVGRYDTPQKGFDLLLEAIAKFNQKYPHNKAVFRFAGSGGSRNPINNYAQKADNIIDLGFVMYEDMPKIYSFSDIFLLSSREEPFGLILVEAWSSGIPVLATKTEGPKDMLLPGKNGWFFDEISVSGILTGIEKIYRLWIADRSKIIQLEKNCRDTGKIYSIDITAYKMDQNLFNL</sequence>
<proteinExistence type="predicted"/>
<evidence type="ECO:0000313" key="3">
    <source>
        <dbReference type="Proteomes" id="UP000034307"/>
    </source>
</evidence>
<comment type="caution">
    <text evidence="2">The sequence shown here is derived from an EMBL/GenBank/DDBJ whole genome shotgun (WGS) entry which is preliminary data.</text>
</comment>
<reference evidence="2 3" key="1">
    <citation type="journal article" date="2015" name="Nature">
        <title>rRNA introns, odd ribosomes, and small enigmatic genomes across a large radiation of phyla.</title>
        <authorList>
            <person name="Brown C.T."/>
            <person name="Hug L.A."/>
            <person name="Thomas B.C."/>
            <person name="Sharon I."/>
            <person name="Castelle C.J."/>
            <person name="Singh A."/>
            <person name="Wilkins M.J."/>
            <person name="Williams K.H."/>
            <person name="Banfield J.F."/>
        </authorList>
    </citation>
    <scope>NUCLEOTIDE SEQUENCE [LARGE SCALE GENOMIC DNA]</scope>
</reference>
<dbReference type="Gene3D" id="3.40.50.2000">
    <property type="entry name" value="Glycogen Phosphorylase B"/>
    <property type="match status" value="2"/>
</dbReference>
<evidence type="ECO:0000313" key="2">
    <source>
        <dbReference type="EMBL" id="KKU58522.1"/>
    </source>
</evidence>
<feature type="domain" description="Glycosyl transferase family 1" evidence="1">
    <location>
        <begin position="195"/>
        <end position="338"/>
    </location>
</feature>
<gene>
    <name evidence="2" type="ORF">UX80_C0002G0057</name>
</gene>
<dbReference type="CDD" id="cd03801">
    <property type="entry name" value="GT4_PimA-like"/>
    <property type="match status" value="1"/>
</dbReference>
<dbReference type="Pfam" id="PF00534">
    <property type="entry name" value="Glycos_transf_1"/>
    <property type="match status" value="1"/>
</dbReference>
<evidence type="ECO:0000259" key="1">
    <source>
        <dbReference type="Pfam" id="PF00534"/>
    </source>
</evidence>
<protein>
    <submittedName>
        <fullName evidence="2">Glycosyl transferase, group 1</fullName>
    </submittedName>
</protein>
<name>A0A0G1RN37_9BACT</name>
<keyword evidence="2" id="KW-0808">Transferase</keyword>
<dbReference type="Proteomes" id="UP000034307">
    <property type="component" value="Unassembled WGS sequence"/>
</dbReference>
<dbReference type="SUPFAM" id="SSF53756">
    <property type="entry name" value="UDP-Glycosyltransferase/glycogen phosphorylase"/>
    <property type="match status" value="1"/>
</dbReference>
<dbReference type="EMBL" id="LCNO01000002">
    <property type="protein sequence ID" value="KKU58522.1"/>
    <property type="molecule type" value="Genomic_DNA"/>
</dbReference>
<dbReference type="STRING" id="1618358.UX80_C0002G0057"/>